<dbReference type="GO" id="GO:0004523">
    <property type="term" value="F:RNA-DNA hybrid ribonuclease activity"/>
    <property type="evidence" value="ECO:0007669"/>
    <property type="project" value="InterPro"/>
</dbReference>
<name>A0A2I1D3X5_ASPC2</name>
<feature type="region of interest" description="Disordered" evidence="1">
    <location>
        <begin position="43"/>
        <end position="63"/>
    </location>
</feature>
<dbReference type="PROSITE" id="PS50879">
    <property type="entry name" value="RNASE_H_1"/>
    <property type="match status" value="1"/>
</dbReference>
<feature type="domain" description="RNase H type-1" evidence="2">
    <location>
        <begin position="1"/>
        <end position="37"/>
    </location>
</feature>
<organism evidence="3 4">
    <name type="scientific">Aspergillus campestris (strain IBT 28561)</name>
    <dbReference type="NCBI Taxonomy" id="1392248"/>
    <lineage>
        <taxon>Eukaryota</taxon>
        <taxon>Fungi</taxon>
        <taxon>Dikarya</taxon>
        <taxon>Ascomycota</taxon>
        <taxon>Pezizomycotina</taxon>
        <taxon>Eurotiomycetes</taxon>
        <taxon>Eurotiomycetidae</taxon>
        <taxon>Eurotiales</taxon>
        <taxon>Aspergillaceae</taxon>
        <taxon>Aspergillus</taxon>
        <taxon>Aspergillus subgen. Circumdati</taxon>
    </lineage>
</organism>
<dbReference type="Gene3D" id="3.30.420.10">
    <property type="entry name" value="Ribonuclease H-like superfamily/Ribonuclease H"/>
    <property type="match status" value="1"/>
</dbReference>
<gene>
    <name evidence="3" type="ORF">P168DRAFT_235771</name>
</gene>
<proteinExistence type="predicted"/>
<evidence type="ECO:0000313" key="4">
    <source>
        <dbReference type="Proteomes" id="UP000234254"/>
    </source>
</evidence>
<dbReference type="GeneID" id="36541013"/>
<dbReference type="Pfam" id="PF00075">
    <property type="entry name" value="RNase_H"/>
    <property type="match status" value="1"/>
</dbReference>
<dbReference type="InterPro" id="IPR002156">
    <property type="entry name" value="RNaseH_domain"/>
</dbReference>
<keyword evidence="4" id="KW-1185">Reference proteome</keyword>
<protein>
    <recommendedName>
        <fullName evidence="2">RNase H type-1 domain-containing protein</fullName>
    </recommendedName>
</protein>
<dbReference type="InterPro" id="IPR036397">
    <property type="entry name" value="RNaseH_sf"/>
</dbReference>
<comment type="caution">
    <text evidence="3">The sequence shown here is derived from an EMBL/GenBank/DDBJ whole genome shotgun (WGS) entry which is preliminary data.</text>
</comment>
<dbReference type="OrthoDB" id="4368687at2759"/>
<dbReference type="GO" id="GO:0003676">
    <property type="term" value="F:nucleic acid binding"/>
    <property type="evidence" value="ECO:0007669"/>
    <property type="project" value="InterPro"/>
</dbReference>
<dbReference type="RefSeq" id="XP_024693163.1">
    <property type="nucleotide sequence ID" value="XM_024833489.1"/>
</dbReference>
<dbReference type="VEuPathDB" id="FungiDB:P168DRAFT_235771"/>
<evidence type="ECO:0000259" key="2">
    <source>
        <dbReference type="PROSITE" id="PS50879"/>
    </source>
</evidence>
<dbReference type="SUPFAM" id="SSF53098">
    <property type="entry name" value="Ribonuclease H-like"/>
    <property type="match status" value="1"/>
</dbReference>
<dbReference type="Proteomes" id="UP000234254">
    <property type="component" value="Unassembled WGS sequence"/>
</dbReference>
<reference evidence="3" key="1">
    <citation type="submission" date="2016-12" db="EMBL/GenBank/DDBJ databases">
        <title>The genomes of Aspergillus section Nigri reveals drivers in fungal speciation.</title>
        <authorList>
            <consortium name="DOE Joint Genome Institute"/>
            <person name="Vesth T.C."/>
            <person name="Nybo J."/>
            <person name="Theobald S."/>
            <person name="Brandl J."/>
            <person name="Frisvad J.C."/>
            <person name="Nielsen K.F."/>
            <person name="Lyhne E.K."/>
            <person name="Kogle M.E."/>
            <person name="Kuo A."/>
            <person name="Riley R."/>
            <person name="Clum A."/>
            <person name="Nolan M."/>
            <person name="Lipzen A."/>
            <person name="Salamov A."/>
            <person name="Henrissat B."/>
            <person name="Wiebenga A."/>
            <person name="De vries R.P."/>
            <person name="Grigoriev I.V."/>
            <person name="Mortensen U.H."/>
            <person name="Andersen M.R."/>
            <person name="Baker S.E."/>
        </authorList>
    </citation>
    <scope>NUCLEOTIDE SEQUENCE</scope>
    <source>
        <strain evidence="3">IBT 28561</strain>
    </source>
</reference>
<dbReference type="InterPro" id="IPR012337">
    <property type="entry name" value="RNaseH-like_sf"/>
</dbReference>
<feature type="compositionally biased region" description="Basic and acidic residues" evidence="1">
    <location>
        <begin position="48"/>
        <end position="63"/>
    </location>
</feature>
<dbReference type="EMBL" id="MSFM01000006">
    <property type="protein sequence ID" value="PKY04569.1"/>
    <property type="molecule type" value="Genomic_DNA"/>
</dbReference>
<dbReference type="AlphaFoldDB" id="A0A2I1D3X5"/>
<accession>A0A2I1D3X5</accession>
<feature type="non-terminal residue" evidence="3">
    <location>
        <position position="1"/>
    </location>
</feature>
<sequence length="63" mass="7062">LQWCQAQDIRVTLRWIPTHEGISGNEEVDELAKQAALRGVALARSHGRPQEQRNGFGERRGPA</sequence>
<evidence type="ECO:0000313" key="3">
    <source>
        <dbReference type="EMBL" id="PKY04569.1"/>
    </source>
</evidence>
<evidence type="ECO:0000256" key="1">
    <source>
        <dbReference type="SAM" id="MobiDB-lite"/>
    </source>
</evidence>